<evidence type="ECO:0000256" key="1">
    <source>
        <dbReference type="HAMAP-Rule" id="MF_00122"/>
    </source>
</evidence>
<dbReference type="AlphaFoldDB" id="A0A6G8Q751"/>
<name>A0A6G8Q751_9ACTN</name>
<dbReference type="Gene3D" id="1.10.20.60">
    <property type="entry name" value="Glu-tRNAGln amidotransferase C subunit, N-terminal domain"/>
    <property type="match status" value="1"/>
</dbReference>
<dbReference type="InterPro" id="IPR036113">
    <property type="entry name" value="Asp/Glu-ADT_sf_sub_c"/>
</dbReference>
<comment type="catalytic activity">
    <reaction evidence="1">
        <text>L-glutamyl-tRNA(Gln) + L-glutamine + ATP + H2O = L-glutaminyl-tRNA(Gln) + L-glutamate + ADP + phosphate + H(+)</text>
        <dbReference type="Rhea" id="RHEA:17521"/>
        <dbReference type="Rhea" id="RHEA-COMP:9681"/>
        <dbReference type="Rhea" id="RHEA-COMP:9684"/>
        <dbReference type="ChEBI" id="CHEBI:15377"/>
        <dbReference type="ChEBI" id="CHEBI:15378"/>
        <dbReference type="ChEBI" id="CHEBI:29985"/>
        <dbReference type="ChEBI" id="CHEBI:30616"/>
        <dbReference type="ChEBI" id="CHEBI:43474"/>
        <dbReference type="ChEBI" id="CHEBI:58359"/>
        <dbReference type="ChEBI" id="CHEBI:78520"/>
        <dbReference type="ChEBI" id="CHEBI:78521"/>
        <dbReference type="ChEBI" id="CHEBI:456216"/>
    </reaction>
</comment>
<dbReference type="InterPro" id="IPR003837">
    <property type="entry name" value="GatC"/>
</dbReference>
<dbReference type="GO" id="GO:0050567">
    <property type="term" value="F:glutaminyl-tRNA synthase (glutamine-hydrolyzing) activity"/>
    <property type="evidence" value="ECO:0007669"/>
    <property type="project" value="UniProtKB-UniRule"/>
</dbReference>
<feature type="compositionally biased region" description="Basic and acidic residues" evidence="2">
    <location>
        <begin position="64"/>
        <end position="77"/>
    </location>
</feature>
<sequence>MRMISEEQVRHVASLARLGLTEEEVREMGGQLDAILDSIEKIRELDLADTPPTANPLNLSNVLRPDEPRPELPKEEALAPAPDPVDDLFAVPRID</sequence>
<dbReference type="KEGG" id="rub:GBA63_06370"/>
<keyword evidence="1" id="KW-0547">Nucleotide-binding</keyword>
<dbReference type="PANTHER" id="PTHR15004:SF0">
    <property type="entry name" value="GLUTAMYL-TRNA(GLN) AMIDOTRANSFERASE SUBUNIT C, MITOCHONDRIAL"/>
    <property type="match status" value="1"/>
</dbReference>
<feature type="region of interest" description="Disordered" evidence="2">
    <location>
        <begin position="49"/>
        <end position="86"/>
    </location>
</feature>
<evidence type="ECO:0000256" key="2">
    <source>
        <dbReference type="SAM" id="MobiDB-lite"/>
    </source>
</evidence>
<keyword evidence="3" id="KW-0808">Transferase</keyword>
<dbReference type="GO" id="GO:0006412">
    <property type="term" value="P:translation"/>
    <property type="evidence" value="ECO:0007669"/>
    <property type="project" value="UniProtKB-UniRule"/>
</dbReference>
<dbReference type="EMBL" id="CP045119">
    <property type="protein sequence ID" value="QIN82314.1"/>
    <property type="molecule type" value="Genomic_DNA"/>
</dbReference>
<comment type="catalytic activity">
    <reaction evidence="1">
        <text>L-aspartyl-tRNA(Asn) + L-glutamine + ATP + H2O = L-asparaginyl-tRNA(Asn) + L-glutamate + ADP + phosphate + 2 H(+)</text>
        <dbReference type="Rhea" id="RHEA:14513"/>
        <dbReference type="Rhea" id="RHEA-COMP:9674"/>
        <dbReference type="Rhea" id="RHEA-COMP:9677"/>
        <dbReference type="ChEBI" id="CHEBI:15377"/>
        <dbReference type="ChEBI" id="CHEBI:15378"/>
        <dbReference type="ChEBI" id="CHEBI:29985"/>
        <dbReference type="ChEBI" id="CHEBI:30616"/>
        <dbReference type="ChEBI" id="CHEBI:43474"/>
        <dbReference type="ChEBI" id="CHEBI:58359"/>
        <dbReference type="ChEBI" id="CHEBI:78515"/>
        <dbReference type="ChEBI" id="CHEBI:78516"/>
        <dbReference type="ChEBI" id="CHEBI:456216"/>
    </reaction>
</comment>
<gene>
    <name evidence="1 3" type="primary">gatC</name>
    <name evidence="3" type="ORF">GBA63_06370</name>
</gene>
<dbReference type="SUPFAM" id="SSF141000">
    <property type="entry name" value="Glu-tRNAGln amidotransferase C subunit"/>
    <property type="match status" value="1"/>
</dbReference>
<comment type="subunit">
    <text evidence="1">Heterotrimer of A, B and C subunits.</text>
</comment>
<dbReference type="PANTHER" id="PTHR15004">
    <property type="entry name" value="GLUTAMYL-TRNA(GLN) AMIDOTRANSFERASE SUBUNIT C, MITOCHONDRIAL"/>
    <property type="match status" value="1"/>
</dbReference>
<dbReference type="GO" id="GO:0070681">
    <property type="term" value="P:glutaminyl-tRNAGln biosynthesis via transamidation"/>
    <property type="evidence" value="ECO:0007669"/>
    <property type="project" value="TreeGrafter"/>
</dbReference>
<proteinExistence type="inferred from homology"/>
<dbReference type="EC" id="6.3.5.-" evidence="1"/>
<evidence type="ECO:0000313" key="3">
    <source>
        <dbReference type="EMBL" id="QIN82314.1"/>
    </source>
</evidence>
<accession>A0A6G8Q751</accession>
<comment type="function">
    <text evidence="1">Allows the formation of correctly charged Asn-tRNA(Asn) or Gln-tRNA(Gln) through the transamidation of misacylated Asp-tRNA(Asn) or Glu-tRNA(Gln) in organisms which lack either or both of asparaginyl-tRNA or glutaminyl-tRNA synthetases. The reaction takes place in the presence of glutamine and ATP through an activated phospho-Asp-tRNA(Asn) or phospho-Glu-tRNA(Gln).</text>
</comment>
<comment type="similarity">
    <text evidence="1">Belongs to the GatC family.</text>
</comment>
<protein>
    <recommendedName>
        <fullName evidence="1">Aspartyl/glutamyl-tRNA(Asn/Gln) amidotransferase subunit C</fullName>
        <shortName evidence="1">Asp/Glu-ADT subunit C</shortName>
        <ecNumber evidence="1">6.3.5.-</ecNumber>
    </recommendedName>
</protein>
<evidence type="ECO:0000313" key="4">
    <source>
        <dbReference type="Proteomes" id="UP000501452"/>
    </source>
</evidence>
<dbReference type="GO" id="GO:0016740">
    <property type="term" value="F:transferase activity"/>
    <property type="evidence" value="ECO:0007669"/>
    <property type="project" value="UniProtKB-KW"/>
</dbReference>
<keyword evidence="4" id="KW-1185">Reference proteome</keyword>
<dbReference type="GO" id="GO:0006450">
    <property type="term" value="P:regulation of translational fidelity"/>
    <property type="evidence" value="ECO:0007669"/>
    <property type="project" value="InterPro"/>
</dbReference>
<dbReference type="HAMAP" id="MF_00122">
    <property type="entry name" value="GatC"/>
    <property type="match status" value="1"/>
</dbReference>
<dbReference type="Pfam" id="PF02686">
    <property type="entry name" value="GatC"/>
    <property type="match status" value="1"/>
</dbReference>
<keyword evidence="1" id="KW-0067">ATP-binding</keyword>
<organism evidence="3 4">
    <name type="scientific">Rubrobacter tropicus</name>
    <dbReference type="NCBI Taxonomy" id="2653851"/>
    <lineage>
        <taxon>Bacteria</taxon>
        <taxon>Bacillati</taxon>
        <taxon>Actinomycetota</taxon>
        <taxon>Rubrobacteria</taxon>
        <taxon>Rubrobacterales</taxon>
        <taxon>Rubrobacteraceae</taxon>
        <taxon>Rubrobacter</taxon>
    </lineage>
</organism>
<dbReference type="GO" id="GO:0005524">
    <property type="term" value="F:ATP binding"/>
    <property type="evidence" value="ECO:0007669"/>
    <property type="project" value="UniProtKB-KW"/>
</dbReference>
<keyword evidence="1" id="KW-0436">Ligase</keyword>
<dbReference type="Proteomes" id="UP000501452">
    <property type="component" value="Chromosome"/>
</dbReference>
<keyword evidence="1" id="KW-0648">Protein biosynthesis</keyword>
<reference evidence="3 4" key="1">
    <citation type="submission" date="2019-10" db="EMBL/GenBank/DDBJ databases">
        <title>Rubrobacter sp nov SCSIO 52090 isolated from a deep-sea sediment in the South China Sea.</title>
        <authorList>
            <person name="Chen R.W."/>
        </authorList>
    </citation>
    <scope>NUCLEOTIDE SEQUENCE [LARGE SCALE GENOMIC DNA]</scope>
    <source>
        <strain evidence="3 4">SCSIO 52909</strain>
    </source>
</reference>
<dbReference type="NCBIfam" id="TIGR00135">
    <property type="entry name" value="gatC"/>
    <property type="match status" value="1"/>
</dbReference>